<reference evidence="1 2" key="1">
    <citation type="journal article" date="2015" name="Nature">
        <title>rRNA introns, odd ribosomes, and small enigmatic genomes across a large radiation of phyla.</title>
        <authorList>
            <person name="Brown C.T."/>
            <person name="Hug L.A."/>
            <person name="Thomas B.C."/>
            <person name="Sharon I."/>
            <person name="Castelle C.J."/>
            <person name="Singh A."/>
            <person name="Wilkins M.J."/>
            <person name="Williams K.H."/>
            <person name="Banfield J.F."/>
        </authorList>
    </citation>
    <scope>NUCLEOTIDE SEQUENCE [LARGE SCALE GENOMIC DNA]</scope>
</reference>
<dbReference type="GO" id="GO:0016853">
    <property type="term" value="F:isomerase activity"/>
    <property type="evidence" value="ECO:0007669"/>
    <property type="project" value="UniProtKB-KW"/>
</dbReference>
<protein>
    <submittedName>
        <fullName evidence="1">PpiC-type peptidyl-prolyl cis-trans isomerase</fullName>
    </submittedName>
</protein>
<dbReference type="PANTHER" id="PTHR47245:SF2">
    <property type="entry name" value="PEPTIDYL-PROLYL CIS-TRANS ISOMERASE HP_0175-RELATED"/>
    <property type="match status" value="1"/>
</dbReference>
<dbReference type="PANTHER" id="PTHR47245">
    <property type="entry name" value="PEPTIDYLPROLYL ISOMERASE"/>
    <property type="match status" value="1"/>
</dbReference>
<keyword evidence="1" id="KW-0413">Isomerase</keyword>
<dbReference type="EMBL" id="LCAE01000051">
    <property type="protein sequence ID" value="KKR84045.1"/>
    <property type="molecule type" value="Genomic_DNA"/>
</dbReference>
<evidence type="ECO:0000313" key="2">
    <source>
        <dbReference type="Proteomes" id="UP000033858"/>
    </source>
</evidence>
<name>A0A0G0WI68_9BACT</name>
<dbReference type="Gene3D" id="1.10.4030.10">
    <property type="entry name" value="Porin chaperone SurA, peptide-binding domain"/>
    <property type="match status" value="1"/>
</dbReference>
<dbReference type="InterPro" id="IPR027304">
    <property type="entry name" value="Trigger_fact/SurA_dom_sf"/>
</dbReference>
<organism evidence="1 2">
    <name type="scientific">Candidatus Woesebacteria bacterium GW2011_GWB1_41_10</name>
    <dbReference type="NCBI Taxonomy" id="1618577"/>
    <lineage>
        <taxon>Bacteria</taxon>
        <taxon>Candidatus Woeseibacteriota</taxon>
    </lineage>
</organism>
<sequence>MATKRKTKVIKVIKTQEVEEWWGTKQKIASLALLVVLFWYRTDSWPVVALVNNYPISRFELNQLMYKRVGQEALENLVVDKLIVQELAAKGVNVSDEEVNKKIEEIKTQIGSAESFEQALAIQGMLPPGKNNCVGQSSSWTKYISTIEIHCRGTARIEV</sequence>
<evidence type="ECO:0000313" key="1">
    <source>
        <dbReference type="EMBL" id="KKR84045.1"/>
    </source>
</evidence>
<dbReference type="InterPro" id="IPR050245">
    <property type="entry name" value="PrsA_foldase"/>
</dbReference>
<comment type="caution">
    <text evidence="1">The sequence shown here is derived from an EMBL/GenBank/DDBJ whole genome shotgun (WGS) entry which is preliminary data.</text>
</comment>
<dbReference type="AlphaFoldDB" id="A0A0G0WI68"/>
<dbReference type="Pfam" id="PF13624">
    <property type="entry name" value="SurA_N_3"/>
    <property type="match status" value="1"/>
</dbReference>
<gene>
    <name evidence="1" type="ORF">UU32_C0051G0006</name>
</gene>
<dbReference type="SUPFAM" id="SSF109998">
    <property type="entry name" value="Triger factor/SurA peptide-binding domain-like"/>
    <property type="match status" value="1"/>
</dbReference>
<proteinExistence type="predicted"/>
<dbReference type="Proteomes" id="UP000033858">
    <property type="component" value="Unassembled WGS sequence"/>
</dbReference>
<accession>A0A0G0WI68</accession>